<dbReference type="InterPro" id="IPR010994">
    <property type="entry name" value="RuvA_2-like"/>
</dbReference>
<dbReference type="InterPro" id="IPR055446">
    <property type="entry name" value="RecD2_N_OB"/>
</dbReference>
<keyword evidence="1 3" id="KW-0547">Nucleotide-binding</keyword>
<keyword evidence="3" id="KW-0378">Hydrolase</keyword>
<feature type="binding site" evidence="3">
    <location>
        <begin position="343"/>
        <end position="347"/>
    </location>
    <ligand>
        <name>ATP</name>
        <dbReference type="ChEBI" id="CHEBI:30616"/>
    </ligand>
</feature>
<evidence type="ECO:0000313" key="6">
    <source>
        <dbReference type="Proteomes" id="UP001079657"/>
    </source>
</evidence>
<dbReference type="InterPro" id="IPR003593">
    <property type="entry name" value="AAA+_ATPase"/>
</dbReference>
<comment type="catalytic activity">
    <reaction evidence="3">
        <text>ATP + H2O = ADP + phosphate + H(+)</text>
        <dbReference type="Rhea" id="RHEA:13065"/>
        <dbReference type="ChEBI" id="CHEBI:15377"/>
        <dbReference type="ChEBI" id="CHEBI:15378"/>
        <dbReference type="ChEBI" id="CHEBI:30616"/>
        <dbReference type="ChEBI" id="CHEBI:43474"/>
        <dbReference type="ChEBI" id="CHEBI:456216"/>
        <dbReference type="EC" id="5.6.2.3"/>
    </reaction>
</comment>
<dbReference type="SUPFAM" id="SSF52540">
    <property type="entry name" value="P-loop containing nucleoside triphosphate hydrolases"/>
    <property type="match status" value="1"/>
</dbReference>
<organism evidence="5 6">
    <name type="scientific">Clostridium ganghwense</name>
    <dbReference type="NCBI Taxonomy" id="312089"/>
    <lineage>
        <taxon>Bacteria</taxon>
        <taxon>Bacillati</taxon>
        <taxon>Bacillota</taxon>
        <taxon>Clostridia</taxon>
        <taxon>Eubacteriales</taxon>
        <taxon>Clostridiaceae</taxon>
        <taxon>Clostridium</taxon>
    </lineage>
</organism>
<proteinExistence type="inferred from homology"/>
<accession>A0ABT4CL97</accession>
<dbReference type="PANTHER" id="PTHR43788:SF6">
    <property type="entry name" value="DNA HELICASE B"/>
    <property type="match status" value="1"/>
</dbReference>
<evidence type="ECO:0000256" key="1">
    <source>
        <dbReference type="ARBA" id="ARBA00022741"/>
    </source>
</evidence>
<keyword evidence="3" id="KW-0347">Helicase</keyword>
<dbReference type="Pfam" id="PF13245">
    <property type="entry name" value="AAA_19"/>
    <property type="match status" value="1"/>
</dbReference>
<comment type="function">
    <text evidence="3">DNA-dependent ATPase and ATP-dependent 5'-3' DNA helicase. Has no activity on blunt DNA or DNA with 3'-overhangs, requires at least 10 bases of 5'-ssDNA for helicase activity.</text>
</comment>
<dbReference type="Pfam" id="PF13538">
    <property type="entry name" value="UvrD_C_2"/>
    <property type="match status" value="1"/>
</dbReference>
<dbReference type="NCBIfam" id="TIGR01448">
    <property type="entry name" value="recD_rel"/>
    <property type="match status" value="1"/>
</dbReference>
<dbReference type="InterPro" id="IPR029493">
    <property type="entry name" value="RecD2-like_HHH"/>
</dbReference>
<dbReference type="Proteomes" id="UP001079657">
    <property type="component" value="Unassembled WGS sequence"/>
</dbReference>
<evidence type="ECO:0000256" key="2">
    <source>
        <dbReference type="ARBA" id="ARBA00022840"/>
    </source>
</evidence>
<dbReference type="Pfam" id="PF23139">
    <property type="entry name" value="OB_YrrC"/>
    <property type="match status" value="1"/>
</dbReference>
<evidence type="ECO:0000313" key="5">
    <source>
        <dbReference type="EMBL" id="MCY6369803.1"/>
    </source>
</evidence>
<comment type="caution">
    <text evidence="5">The sequence shown here is derived from an EMBL/GenBank/DDBJ whole genome shotgun (WGS) entry which is preliminary data.</text>
</comment>
<name>A0ABT4CL97_9CLOT</name>
<dbReference type="Gene3D" id="1.10.10.2220">
    <property type="match status" value="1"/>
</dbReference>
<dbReference type="EMBL" id="JAPQES010000001">
    <property type="protein sequence ID" value="MCY6369803.1"/>
    <property type="molecule type" value="Genomic_DNA"/>
</dbReference>
<dbReference type="Gene3D" id="3.40.50.300">
    <property type="entry name" value="P-loop containing nucleotide triphosphate hydrolases"/>
    <property type="match status" value="2"/>
</dbReference>
<dbReference type="SMART" id="SM00382">
    <property type="entry name" value="AAA"/>
    <property type="match status" value="1"/>
</dbReference>
<comment type="similarity">
    <text evidence="3">Belongs to the RecD family. RecD2 subfamily.</text>
</comment>
<dbReference type="SUPFAM" id="SSF47781">
    <property type="entry name" value="RuvA domain 2-like"/>
    <property type="match status" value="1"/>
</dbReference>
<dbReference type="Pfam" id="PF14520">
    <property type="entry name" value="HHH_5"/>
    <property type="match status" value="1"/>
</dbReference>
<dbReference type="InterPro" id="IPR041451">
    <property type="entry name" value="RecD2_SH13"/>
</dbReference>
<dbReference type="CDD" id="cd17933">
    <property type="entry name" value="DEXSc_RecD-like"/>
    <property type="match status" value="1"/>
</dbReference>
<evidence type="ECO:0000259" key="4">
    <source>
        <dbReference type="SMART" id="SM00382"/>
    </source>
</evidence>
<dbReference type="Gene3D" id="2.30.30.940">
    <property type="match status" value="1"/>
</dbReference>
<dbReference type="PANTHER" id="PTHR43788">
    <property type="entry name" value="DNA2/NAM7 HELICASE FAMILY MEMBER"/>
    <property type="match status" value="1"/>
</dbReference>
<dbReference type="CDD" id="cd18809">
    <property type="entry name" value="SF1_C_RecD"/>
    <property type="match status" value="1"/>
</dbReference>
<keyword evidence="3" id="KW-0413">Isomerase</keyword>
<protein>
    <recommendedName>
        <fullName evidence="3">ATP-dependent RecD2 DNA helicase</fullName>
        <ecNumber evidence="3">5.6.2.3</ecNumber>
    </recommendedName>
    <alternativeName>
        <fullName evidence="3">DNA 5'-3' helicase subunit RecD2</fullName>
    </alternativeName>
</protein>
<dbReference type="InterPro" id="IPR027785">
    <property type="entry name" value="UvrD-like_helicase_C"/>
</dbReference>
<sequence length="750" mass="84634">MTEIQGTVEDIIFQNEDNGYVVAHIKEKKHKITITGCIPYIMEGQNLKLLGEWVIHPQFGQQFKVKACEEVVPNSLDGIEKYLSSGVISGIGPVTAKKIVAQFGEETLDILDNDIERLKEIDGIGTKKIETISKAYSKQREIRNIMVFLQTYGVTVKQCVKIHKRYGVNSINVVKENPYALTDEIAGIGFKTADKIARSLGIEKDSPFRIQCGIRYIVNQFCGMGNTYMPLEQLLKQAKSILGVNKEVIEKNLQESMLNGTLKVEVIKGEECVFTMPYYYCELSVASKTLTLTTSGYDAVKIDVSKEIHQFEKENNIKFAEIQVEAIKGAFENGIEIITGGPGTGKTTIIKCITEIFEAASMTVFMAAPTGRAAKRMSEATGRESKTIHRLLELGVNDEEGRDFLRSEESPLQCDVLIIDEASMIDILLMNNLLKAIPMGTRLIIVGDADQLPSVGPGNVLRDLIESKCVKVVRLKDIFRQAEESMIVVNAHKINNGEMPILNKKNKDFYFLNCEDGEKIVDTLLELIHKRLPKFNKKWNKVKDIQILSPMRKGSLGIANLNTRLQEVLNPKSKEKNEKEFKDIIFRVGDKVMQTKNNYNLKWTRIEGEGENEGLGVFNGDIGYVGEVEEDKITVIFDEERKIVYEDMYLDELELAYAMTVHKSQGSEFPVVIMPMFMGPPLLMNKNLFYTGITRAKQMVVLVGLPKAIHFMINNNRSFERYSALKWRILNILEDEIVDSNDSLIGEDEE</sequence>
<keyword evidence="2 3" id="KW-0067">ATP-binding</keyword>
<dbReference type="InterPro" id="IPR027417">
    <property type="entry name" value="P-loop_NTPase"/>
</dbReference>
<reference evidence="5" key="1">
    <citation type="submission" date="2022-12" db="EMBL/GenBank/DDBJ databases">
        <authorList>
            <person name="Wang J."/>
        </authorList>
    </citation>
    <scope>NUCLEOTIDE SEQUENCE</scope>
    <source>
        <strain evidence="5">HY-42-06</strain>
    </source>
</reference>
<dbReference type="InterPro" id="IPR006345">
    <property type="entry name" value="RecD2"/>
</dbReference>
<evidence type="ECO:0000256" key="3">
    <source>
        <dbReference type="HAMAP-Rule" id="MF_01488"/>
    </source>
</evidence>
<dbReference type="Pfam" id="PF18335">
    <property type="entry name" value="SH3_13"/>
    <property type="match status" value="1"/>
</dbReference>
<feature type="domain" description="AAA+ ATPase" evidence="4">
    <location>
        <begin position="332"/>
        <end position="450"/>
    </location>
</feature>
<dbReference type="Gene3D" id="1.10.150.20">
    <property type="entry name" value="5' to 3' exonuclease, C-terminal subdomain"/>
    <property type="match status" value="1"/>
</dbReference>
<dbReference type="EC" id="5.6.2.3" evidence="3"/>
<gene>
    <name evidence="3" type="primary">recD2</name>
    <name evidence="5" type="ORF">OXH55_04065</name>
</gene>
<keyword evidence="6" id="KW-1185">Reference proteome</keyword>
<dbReference type="RefSeq" id="WP_268048173.1">
    <property type="nucleotide sequence ID" value="NZ_JAPQES010000001.1"/>
</dbReference>
<dbReference type="InterPro" id="IPR050534">
    <property type="entry name" value="Coronavir_polyprotein_1ab"/>
</dbReference>
<keyword evidence="3" id="KW-0238">DNA-binding</keyword>
<dbReference type="HAMAP" id="MF_01488">
    <property type="entry name" value="RecD2"/>
    <property type="match status" value="1"/>
</dbReference>
<dbReference type="Pfam" id="PF14490">
    <property type="entry name" value="HHH_RecD2"/>
    <property type="match status" value="1"/>
</dbReference>